<protein>
    <submittedName>
        <fullName evidence="3">Uncharacterized protein</fullName>
    </submittedName>
</protein>
<evidence type="ECO:0000256" key="2">
    <source>
        <dbReference type="SAM" id="Phobius"/>
    </source>
</evidence>
<keyword evidence="2" id="KW-0812">Transmembrane</keyword>
<dbReference type="RefSeq" id="WP_215376621.1">
    <property type="nucleotide sequence ID" value="NZ_JAGTIS010000008.1"/>
</dbReference>
<dbReference type="Proteomes" id="UP001519667">
    <property type="component" value="Unassembled WGS sequence"/>
</dbReference>
<organism evidence="3 4">
    <name type="scientific">Metapseudomonas boanensis</name>
    <dbReference type="NCBI Taxonomy" id="2822138"/>
    <lineage>
        <taxon>Bacteria</taxon>
        <taxon>Pseudomonadati</taxon>
        <taxon>Pseudomonadota</taxon>
        <taxon>Gammaproteobacteria</taxon>
        <taxon>Pseudomonadales</taxon>
        <taxon>Pseudomonadaceae</taxon>
        <taxon>Metapseudomonas</taxon>
    </lineage>
</organism>
<feature type="transmembrane region" description="Helical" evidence="2">
    <location>
        <begin position="16"/>
        <end position="41"/>
    </location>
</feature>
<evidence type="ECO:0000313" key="3">
    <source>
        <dbReference type="EMBL" id="MBT8767556.1"/>
    </source>
</evidence>
<feature type="compositionally biased region" description="Pro residues" evidence="1">
    <location>
        <begin position="56"/>
        <end position="65"/>
    </location>
</feature>
<name>A0ABS5XK87_9GAMM</name>
<dbReference type="EMBL" id="JAGTIS010000008">
    <property type="protein sequence ID" value="MBT8767556.1"/>
    <property type="molecule type" value="Genomic_DNA"/>
</dbReference>
<accession>A0ABS5XK87</accession>
<evidence type="ECO:0000313" key="4">
    <source>
        <dbReference type="Proteomes" id="UP001519667"/>
    </source>
</evidence>
<comment type="caution">
    <text evidence="3">The sequence shown here is derived from an EMBL/GenBank/DDBJ whole genome shotgun (WGS) entry which is preliminary data.</text>
</comment>
<keyword evidence="4" id="KW-1185">Reference proteome</keyword>
<gene>
    <name evidence="3" type="ORF">J7302_15695</name>
</gene>
<keyword evidence="2" id="KW-1133">Transmembrane helix</keyword>
<proteinExistence type="predicted"/>
<evidence type="ECO:0000256" key="1">
    <source>
        <dbReference type="SAM" id="MobiDB-lite"/>
    </source>
</evidence>
<feature type="region of interest" description="Disordered" evidence="1">
    <location>
        <begin position="51"/>
        <end position="87"/>
    </location>
</feature>
<keyword evidence="2" id="KW-0472">Membrane</keyword>
<reference evidence="3 4" key="1">
    <citation type="submission" date="2021-04" db="EMBL/GenBank/DDBJ databases">
        <title>Pseudomonas boanensis sp. nov., a bacterium isolated from river water used for household purposes in Boane District, Mozambique.</title>
        <authorList>
            <person name="Nicklasson M."/>
            <person name="Martin-Rodriguez A.J."/>
            <person name="Thorell K."/>
            <person name="Neves L."/>
            <person name="Mussagy A."/>
            <person name="Rydberg H.A."/>
            <person name="Hernroth B."/>
            <person name="Svensson-Stadler L."/>
            <person name="Sjoling A."/>
        </authorList>
    </citation>
    <scope>NUCLEOTIDE SEQUENCE [LARGE SCALE GENOMIC DNA]</scope>
    <source>
        <strain evidence="3 4">DB1</strain>
    </source>
</reference>
<sequence>MPIQRRRVLRISFNPWLLTMSIALGIWLGFVAVALTGYAGYKLYMADAPAPVSQVAPPPPQPAQPSPDEKRLQQYEDNYNAAQREENARLQKLEEARRLGDAKCQFWTEQYRNAPTDKARRNMEQYCN</sequence>